<proteinExistence type="predicted"/>
<evidence type="ECO:0000313" key="2">
    <source>
        <dbReference type="Proteomes" id="UP001153076"/>
    </source>
</evidence>
<keyword evidence="2" id="KW-1185">Reference proteome</keyword>
<reference evidence="1" key="1">
    <citation type="submission" date="2022-04" db="EMBL/GenBank/DDBJ databases">
        <title>Carnegiea gigantea Genome sequencing and assembly v2.</title>
        <authorList>
            <person name="Copetti D."/>
            <person name="Sanderson M.J."/>
            <person name="Burquez A."/>
            <person name="Wojciechowski M.F."/>
        </authorList>
    </citation>
    <scope>NUCLEOTIDE SEQUENCE</scope>
    <source>
        <strain evidence="1">SGP5-SGP5p</strain>
        <tissue evidence="1">Aerial part</tissue>
    </source>
</reference>
<accession>A0A9Q1QDS2</accession>
<organism evidence="1 2">
    <name type="scientific">Carnegiea gigantea</name>
    <dbReference type="NCBI Taxonomy" id="171969"/>
    <lineage>
        <taxon>Eukaryota</taxon>
        <taxon>Viridiplantae</taxon>
        <taxon>Streptophyta</taxon>
        <taxon>Embryophyta</taxon>
        <taxon>Tracheophyta</taxon>
        <taxon>Spermatophyta</taxon>
        <taxon>Magnoliopsida</taxon>
        <taxon>eudicotyledons</taxon>
        <taxon>Gunneridae</taxon>
        <taxon>Pentapetalae</taxon>
        <taxon>Caryophyllales</taxon>
        <taxon>Cactineae</taxon>
        <taxon>Cactaceae</taxon>
        <taxon>Cactoideae</taxon>
        <taxon>Echinocereeae</taxon>
        <taxon>Carnegiea</taxon>
    </lineage>
</organism>
<dbReference type="AlphaFoldDB" id="A0A9Q1QDS2"/>
<name>A0A9Q1QDS2_9CARY</name>
<evidence type="ECO:0000313" key="1">
    <source>
        <dbReference type="EMBL" id="KAJ8438014.1"/>
    </source>
</evidence>
<dbReference type="EMBL" id="JAKOGI010000273">
    <property type="protein sequence ID" value="KAJ8438014.1"/>
    <property type="molecule type" value="Genomic_DNA"/>
</dbReference>
<gene>
    <name evidence="1" type="ORF">Cgig2_029995</name>
</gene>
<protein>
    <submittedName>
        <fullName evidence="1">Uncharacterized protein</fullName>
    </submittedName>
</protein>
<comment type="caution">
    <text evidence="1">The sequence shown here is derived from an EMBL/GenBank/DDBJ whole genome shotgun (WGS) entry which is preliminary data.</text>
</comment>
<dbReference type="Proteomes" id="UP001153076">
    <property type="component" value="Unassembled WGS sequence"/>
</dbReference>
<sequence>MEMNLFPNFANTEQAAEYIHDHFRWALRDPSAPGPRPLLLNYHGLCPRFDLGVATQYAHDSNTTEMVQIIFYVIVIDDAAELGLSCRLTIDCVMDNLYSSMRESSSLRPNLLPLHFTAYCPEFDHIMAMQFAHAAHILEMVQAIFYAMVINYAVELRLITREIGESLMLDLQELR</sequence>